<protein>
    <recommendedName>
        <fullName evidence="12">Multidrug ABC transporter substrate-binding protein</fullName>
    </recommendedName>
</protein>
<dbReference type="Proteomes" id="UP000230729">
    <property type="component" value="Unassembled WGS sequence"/>
</dbReference>
<evidence type="ECO:0000256" key="6">
    <source>
        <dbReference type="ARBA" id="ARBA00038076"/>
    </source>
</evidence>
<proteinExistence type="inferred from homology"/>
<dbReference type="EMBL" id="PCSD01000039">
    <property type="protein sequence ID" value="PIP33904.1"/>
    <property type="molecule type" value="Genomic_DNA"/>
</dbReference>
<accession>A0A2G9ZL79</accession>
<dbReference type="GO" id="GO:0022857">
    <property type="term" value="F:transmembrane transporter activity"/>
    <property type="evidence" value="ECO:0007669"/>
    <property type="project" value="TreeGrafter"/>
</dbReference>
<evidence type="ECO:0000313" key="11">
    <source>
        <dbReference type="Proteomes" id="UP000230729"/>
    </source>
</evidence>
<gene>
    <name evidence="10" type="ORF">COX22_01915</name>
</gene>
<comment type="subcellular location">
    <subcellularLocation>
        <location evidence="1">Cell membrane</location>
        <topology evidence="1">Multi-pass membrane protein</topology>
    </subcellularLocation>
</comment>
<evidence type="ECO:0000259" key="8">
    <source>
        <dbReference type="Pfam" id="PF02687"/>
    </source>
</evidence>
<evidence type="ECO:0000256" key="4">
    <source>
        <dbReference type="ARBA" id="ARBA00022989"/>
    </source>
</evidence>
<dbReference type="InterPro" id="IPR025857">
    <property type="entry name" value="MacB_PCD"/>
</dbReference>
<keyword evidence="3 7" id="KW-0812">Transmembrane</keyword>
<keyword evidence="2" id="KW-1003">Cell membrane</keyword>
<organism evidence="10 11">
    <name type="scientific">Candidatus Falkowbacteria bacterium CG23_combo_of_CG06-09_8_20_14_all_49_15</name>
    <dbReference type="NCBI Taxonomy" id="1974572"/>
    <lineage>
        <taxon>Bacteria</taxon>
        <taxon>Candidatus Falkowiibacteriota</taxon>
    </lineage>
</organism>
<reference evidence="10 11" key="1">
    <citation type="submission" date="2017-09" db="EMBL/GenBank/DDBJ databases">
        <title>Depth-based differentiation of microbial function through sediment-hosted aquifers and enrichment of novel symbionts in the deep terrestrial subsurface.</title>
        <authorList>
            <person name="Probst A.J."/>
            <person name="Ladd B."/>
            <person name="Jarett J.K."/>
            <person name="Geller-Mcgrath D.E."/>
            <person name="Sieber C.M."/>
            <person name="Emerson J.B."/>
            <person name="Anantharaman K."/>
            <person name="Thomas B.C."/>
            <person name="Malmstrom R."/>
            <person name="Stieglmeier M."/>
            <person name="Klingl A."/>
            <person name="Woyke T."/>
            <person name="Ryan C.M."/>
            <person name="Banfield J.F."/>
        </authorList>
    </citation>
    <scope>NUCLEOTIDE SEQUENCE [LARGE SCALE GENOMIC DNA]</scope>
    <source>
        <strain evidence="10">CG23_combo_of_CG06-09_8_20_14_all_49_15</strain>
    </source>
</reference>
<dbReference type="InterPro" id="IPR003838">
    <property type="entry name" value="ABC3_permease_C"/>
</dbReference>
<feature type="transmembrane region" description="Helical" evidence="7">
    <location>
        <begin position="366"/>
        <end position="385"/>
    </location>
</feature>
<evidence type="ECO:0000313" key="10">
    <source>
        <dbReference type="EMBL" id="PIP33904.1"/>
    </source>
</evidence>
<comment type="similarity">
    <text evidence="6">Belongs to the ABC-4 integral membrane protein family.</text>
</comment>
<evidence type="ECO:0000259" key="9">
    <source>
        <dbReference type="Pfam" id="PF12704"/>
    </source>
</evidence>
<feature type="domain" description="ABC3 transporter permease C-terminal" evidence="8">
    <location>
        <begin position="279"/>
        <end position="392"/>
    </location>
</feature>
<dbReference type="Pfam" id="PF02687">
    <property type="entry name" value="FtsX"/>
    <property type="match status" value="1"/>
</dbReference>
<evidence type="ECO:0000256" key="2">
    <source>
        <dbReference type="ARBA" id="ARBA00022475"/>
    </source>
</evidence>
<keyword evidence="5 7" id="KW-0472">Membrane</keyword>
<evidence type="ECO:0000256" key="5">
    <source>
        <dbReference type="ARBA" id="ARBA00023136"/>
    </source>
</evidence>
<name>A0A2G9ZL79_9BACT</name>
<keyword evidence="4 7" id="KW-1133">Transmembrane helix</keyword>
<evidence type="ECO:0000256" key="7">
    <source>
        <dbReference type="SAM" id="Phobius"/>
    </source>
</evidence>
<dbReference type="GO" id="GO:0005886">
    <property type="term" value="C:plasma membrane"/>
    <property type="evidence" value="ECO:0007669"/>
    <property type="project" value="UniProtKB-SubCell"/>
</dbReference>
<evidence type="ECO:0000256" key="1">
    <source>
        <dbReference type="ARBA" id="ARBA00004651"/>
    </source>
</evidence>
<feature type="transmembrane region" description="Helical" evidence="7">
    <location>
        <begin position="275"/>
        <end position="300"/>
    </location>
</feature>
<dbReference type="PANTHER" id="PTHR30572">
    <property type="entry name" value="MEMBRANE COMPONENT OF TRANSPORTER-RELATED"/>
    <property type="match status" value="1"/>
</dbReference>
<evidence type="ECO:0000256" key="3">
    <source>
        <dbReference type="ARBA" id="ARBA00022692"/>
    </source>
</evidence>
<feature type="transmembrane region" description="Helical" evidence="7">
    <location>
        <begin position="21"/>
        <end position="41"/>
    </location>
</feature>
<dbReference type="AlphaFoldDB" id="A0A2G9ZL79"/>
<dbReference type="PANTHER" id="PTHR30572:SF4">
    <property type="entry name" value="ABC TRANSPORTER PERMEASE YTRF"/>
    <property type="match status" value="1"/>
</dbReference>
<dbReference type="Pfam" id="PF12704">
    <property type="entry name" value="MacB_PCD"/>
    <property type="match status" value="1"/>
</dbReference>
<feature type="transmembrane region" description="Helical" evidence="7">
    <location>
        <begin position="320"/>
        <end position="346"/>
    </location>
</feature>
<comment type="caution">
    <text evidence="10">The sequence shown here is derived from an EMBL/GenBank/DDBJ whole genome shotgun (WGS) entry which is preliminary data.</text>
</comment>
<evidence type="ECO:0008006" key="12">
    <source>
        <dbReference type="Google" id="ProtNLM"/>
    </source>
</evidence>
<sequence length="399" mass="41687">MWREIIIMSLESLLAKKTRTVLSMLGIIIGVATVIAVFAIGQGAQNAVNAQFQNLSANSIMIMSNRGREATGSSKLSVADAAVIREQAAQVKSAAGAITGNVSVAYGGEDKSYSLIGADSEYLSISNLTVASGRFFGPDEVAGKEMAAVLGATAAADLFADGTDPIGATVTVGAKKAEVIGVLKKVGGRLGPLSVDEAVILPNTAAEKNILGGRGMVMINIQADSVDNIEAATQEITAILRAEHKLKIDQEDDFRIMDAGSMVATAQETAKMMSYLLTAIAAITLLVSGIGIMNVMFVTVAERTKEIGIAKAIGGKRADILWQFLLESVILSMLGGLIGIGLGLGLIPLVAKINIITLAYSWNGPIIGFSFSVLVGIFFGFYPAFKASRLDPVDALRSE</sequence>
<feature type="domain" description="MacB-like periplasmic core" evidence="9">
    <location>
        <begin position="20"/>
        <end position="238"/>
    </location>
</feature>
<dbReference type="InterPro" id="IPR050250">
    <property type="entry name" value="Macrolide_Exporter_MacB"/>
</dbReference>